<evidence type="ECO:0000256" key="6">
    <source>
        <dbReference type="ARBA" id="ARBA00022692"/>
    </source>
</evidence>
<evidence type="ECO:0000256" key="10">
    <source>
        <dbReference type="ARBA" id="ARBA00023136"/>
    </source>
</evidence>
<sequence>MPLRRSLLWGMVLLTAAALLVAGVTAALGLRDYLLDRTDDQLRSAAVLVRQRTGPVFTDPAQTLRTVVAPSEYVVEIRRDDGRSVRLGGPAGSLLDQAPVPPPDGRTSPVVTVGDGAYRAVTLRSRDTTVLIALPLAPVRQTVQRLILVELVTGTVVLLLLGLFARLLLVRGLRPLDRITGTATAIAAGDLDRRVPVDHDRAPDVRTEVGRLTLAVNGMLARLQTAMAARARSEQQLRDFVADASHELRTPLTSIRGYLHLLRQGMVDADRRPDVLRRTDEEATRMSALVDDLLYLARLDAEPALRHGPVDLAVVVRESLADALAVQPGRPATLTAPDTCPVTGDGDALRQVMANLLGNVRAHTPPDSPVTVTVSTADGRVQVSVADRGPGMAPELAERAFDRFTRADPGRSGGGSGLGLAIVAGIVAAHDGQVRLRTAPGAGTTVTFTLPTADS</sequence>
<dbReference type="PROSITE" id="PS50109">
    <property type="entry name" value="HIS_KIN"/>
    <property type="match status" value="1"/>
</dbReference>
<dbReference type="PANTHER" id="PTHR45436:SF5">
    <property type="entry name" value="SENSOR HISTIDINE KINASE TRCS"/>
    <property type="match status" value="1"/>
</dbReference>
<comment type="catalytic activity">
    <reaction evidence="1">
        <text>ATP + protein L-histidine = ADP + protein N-phospho-L-histidine.</text>
        <dbReference type="EC" id="2.7.13.3"/>
    </reaction>
</comment>
<gene>
    <name evidence="15" type="ORF">GSF22_21695</name>
</gene>
<dbReference type="InterPro" id="IPR004358">
    <property type="entry name" value="Sig_transdc_His_kin-like_C"/>
</dbReference>
<keyword evidence="4" id="KW-0597">Phosphoprotein</keyword>
<dbReference type="SMART" id="SM00388">
    <property type="entry name" value="HisKA"/>
    <property type="match status" value="1"/>
</dbReference>
<comment type="subcellular location">
    <subcellularLocation>
        <location evidence="2">Cell membrane</location>
    </subcellularLocation>
</comment>
<protein>
    <recommendedName>
        <fullName evidence="3">histidine kinase</fullName>
        <ecNumber evidence="3">2.7.13.3</ecNumber>
    </recommendedName>
</protein>
<dbReference type="Proteomes" id="UP000823521">
    <property type="component" value="Unassembled WGS sequence"/>
</dbReference>
<dbReference type="Gene3D" id="6.10.340.10">
    <property type="match status" value="1"/>
</dbReference>
<evidence type="ECO:0000256" key="8">
    <source>
        <dbReference type="ARBA" id="ARBA00022989"/>
    </source>
</evidence>
<comment type="caution">
    <text evidence="15">The sequence shown here is derived from an EMBL/GenBank/DDBJ whole genome shotgun (WGS) entry which is preliminary data.</text>
</comment>
<evidence type="ECO:0000256" key="7">
    <source>
        <dbReference type="ARBA" id="ARBA00022777"/>
    </source>
</evidence>
<dbReference type="CDD" id="cd00075">
    <property type="entry name" value="HATPase"/>
    <property type="match status" value="1"/>
</dbReference>
<dbReference type="PRINTS" id="PR00344">
    <property type="entry name" value="BCTRLSENSOR"/>
</dbReference>
<accession>A0ABS3VW06</accession>
<dbReference type="SUPFAM" id="SSF158472">
    <property type="entry name" value="HAMP domain-like"/>
    <property type="match status" value="1"/>
</dbReference>
<dbReference type="InterPro" id="IPR005467">
    <property type="entry name" value="His_kinase_dom"/>
</dbReference>
<reference evidence="15 16" key="1">
    <citation type="submission" date="2019-12" db="EMBL/GenBank/DDBJ databases">
        <title>Whole genome sequencing of endophytic Actinobacterium Micromonospora sp. MPMI6T.</title>
        <authorList>
            <person name="Evv R."/>
            <person name="Podile A.R."/>
        </authorList>
    </citation>
    <scope>NUCLEOTIDE SEQUENCE [LARGE SCALE GENOMIC DNA]</scope>
    <source>
        <strain evidence="15 16">MPMI6</strain>
    </source>
</reference>
<dbReference type="SUPFAM" id="SSF47384">
    <property type="entry name" value="Homodimeric domain of signal transducing histidine kinase"/>
    <property type="match status" value="1"/>
</dbReference>
<dbReference type="PROSITE" id="PS50885">
    <property type="entry name" value="HAMP"/>
    <property type="match status" value="1"/>
</dbReference>
<dbReference type="CDD" id="cd00082">
    <property type="entry name" value="HisKA"/>
    <property type="match status" value="1"/>
</dbReference>
<dbReference type="Pfam" id="PF00672">
    <property type="entry name" value="HAMP"/>
    <property type="match status" value="1"/>
</dbReference>
<feature type="region of interest" description="Disordered" evidence="11">
    <location>
        <begin position="88"/>
        <end position="108"/>
    </location>
</feature>
<feature type="transmembrane region" description="Helical" evidence="12">
    <location>
        <begin position="146"/>
        <end position="169"/>
    </location>
</feature>
<dbReference type="SMART" id="SM00304">
    <property type="entry name" value="HAMP"/>
    <property type="match status" value="1"/>
</dbReference>
<evidence type="ECO:0000256" key="11">
    <source>
        <dbReference type="SAM" id="MobiDB-lite"/>
    </source>
</evidence>
<dbReference type="EMBL" id="WVUH01000211">
    <property type="protein sequence ID" value="MBO4208603.1"/>
    <property type="molecule type" value="Genomic_DNA"/>
</dbReference>
<evidence type="ECO:0000256" key="4">
    <source>
        <dbReference type="ARBA" id="ARBA00022553"/>
    </source>
</evidence>
<dbReference type="Gene3D" id="1.10.287.130">
    <property type="match status" value="1"/>
</dbReference>
<dbReference type="Gene3D" id="3.30.565.10">
    <property type="entry name" value="Histidine kinase-like ATPase, C-terminal domain"/>
    <property type="match status" value="1"/>
</dbReference>
<evidence type="ECO:0000256" key="9">
    <source>
        <dbReference type="ARBA" id="ARBA00023012"/>
    </source>
</evidence>
<evidence type="ECO:0000256" key="1">
    <source>
        <dbReference type="ARBA" id="ARBA00000085"/>
    </source>
</evidence>
<evidence type="ECO:0000256" key="5">
    <source>
        <dbReference type="ARBA" id="ARBA00022679"/>
    </source>
</evidence>
<dbReference type="InterPro" id="IPR003661">
    <property type="entry name" value="HisK_dim/P_dom"/>
</dbReference>
<evidence type="ECO:0000259" key="13">
    <source>
        <dbReference type="PROSITE" id="PS50109"/>
    </source>
</evidence>
<keyword evidence="7" id="KW-0418">Kinase</keyword>
<evidence type="ECO:0000259" key="14">
    <source>
        <dbReference type="PROSITE" id="PS50885"/>
    </source>
</evidence>
<evidence type="ECO:0000256" key="2">
    <source>
        <dbReference type="ARBA" id="ARBA00004236"/>
    </source>
</evidence>
<dbReference type="InterPro" id="IPR003660">
    <property type="entry name" value="HAMP_dom"/>
</dbReference>
<feature type="domain" description="Histidine kinase" evidence="13">
    <location>
        <begin position="243"/>
        <end position="454"/>
    </location>
</feature>
<name>A0ABS3VW06_MICEH</name>
<keyword evidence="9" id="KW-0902">Two-component regulatory system</keyword>
<keyword evidence="10 12" id="KW-0472">Membrane</keyword>
<evidence type="ECO:0000313" key="15">
    <source>
        <dbReference type="EMBL" id="MBO4208603.1"/>
    </source>
</evidence>
<keyword evidence="6 12" id="KW-0812">Transmembrane</keyword>
<proteinExistence type="predicted"/>
<dbReference type="InterPro" id="IPR036890">
    <property type="entry name" value="HATPase_C_sf"/>
</dbReference>
<dbReference type="InterPro" id="IPR003594">
    <property type="entry name" value="HATPase_dom"/>
</dbReference>
<evidence type="ECO:0000256" key="12">
    <source>
        <dbReference type="SAM" id="Phobius"/>
    </source>
</evidence>
<dbReference type="Pfam" id="PF00512">
    <property type="entry name" value="HisKA"/>
    <property type="match status" value="1"/>
</dbReference>
<dbReference type="CDD" id="cd06225">
    <property type="entry name" value="HAMP"/>
    <property type="match status" value="1"/>
</dbReference>
<feature type="domain" description="HAMP" evidence="14">
    <location>
        <begin position="170"/>
        <end position="228"/>
    </location>
</feature>
<organism evidence="15 16">
    <name type="scientific">Micromonospora echinofusca</name>
    <dbReference type="NCBI Taxonomy" id="47858"/>
    <lineage>
        <taxon>Bacteria</taxon>
        <taxon>Bacillati</taxon>
        <taxon>Actinomycetota</taxon>
        <taxon>Actinomycetes</taxon>
        <taxon>Micromonosporales</taxon>
        <taxon>Micromonosporaceae</taxon>
        <taxon>Micromonospora</taxon>
    </lineage>
</organism>
<evidence type="ECO:0000313" key="16">
    <source>
        <dbReference type="Proteomes" id="UP000823521"/>
    </source>
</evidence>
<dbReference type="SUPFAM" id="SSF55874">
    <property type="entry name" value="ATPase domain of HSP90 chaperone/DNA topoisomerase II/histidine kinase"/>
    <property type="match status" value="1"/>
</dbReference>
<dbReference type="EC" id="2.7.13.3" evidence="3"/>
<keyword evidence="8 12" id="KW-1133">Transmembrane helix</keyword>
<dbReference type="SMART" id="SM00387">
    <property type="entry name" value="HATPase_c"/>
    <property type="match status" value="1"/>
</dbReference>
<dbReference type="InterPro" id="IPR036097">
    <property type="entry name" value="HisK_dim/P_sf"/>
</dbReference>
<dbReference type="InterPro" id="IPR050428">
    <property type="entry name" value="TCS_sensor_his_kinase"/>
</dbReference>
<evidence type="ECO:0000256" key="3">
    <source>
        <dbReference type="ARBA" id="ARBA00012438"/>
    </source>
</evidence>
<keyword evidence="16" id="KW-1185">Reference proteome</keyword>
<dbReference type="Pfam" id="PF02518">
    <property type="entry name" value="HATPase_c"/>
    <property type="match status" value="1"/>
</dbReference>
<keyword evidence="5" id="KW-0808">Transferase</keyword>
<dbReference type="PANTHER" id="PTHR45436">
    <property type="entry name" value="SENSOR HISTIDINE KINASE YKOH"/>
    <property type="match status" value="1"/>
</dbReference>